<feature type="region of interest" description="Disordered" evidence="6">
    <location>
        <begin position="53"/>
        <end position="89"/>
    </location>
</feature>
<feature type="transmembrane region" description="Helical" evidence="7">
    <location>
        <begin position="539"/>
        <end position="558"/>
    </location>
</feature>
<dbReference type="InterPro" id="IPR000109">
    <property type="entry name" value="POT_fam"/>
</dbReference>
<organism evidence="8 9">
    <name type="scientific">Drechslerella dactyloides</name>
    <name type="common">Nematode-trapping fungus</name>
    <name type="synonym">Arthrobotrys dactyloides</name>
    <dbReference type="NCBI Taxonomy" id="74499"/>
    <lineage>
        <taxon>Eukaryota</taxon>
        <taxon>Fungi</taxon>
        <taxon>Dikarya</taxon>
        <taxon>Ascomycota</taxon>
        <taxon>Pezizomycotina</taxon>
        <taxon>Orbiliomycetes</taxon>
        <taxon>Orbiliales</taxon>
        <taxon>Orbiliaceae</taxon>
        <taxon>Drechslerella</taxon>
    </lineage>
</organism>
<proteinExistence type="inferred from homology"/>
<gene>
    <name evidence="8" type="ORF">Dda_5668</name>
</gene>
<feature type="region of interest" description="Disordered" evidence="6">
    <location>
        <begin position="597"/>
        <end position="625"/>
    </location>
</feature>
<dbReference type="AlphaFoldDB" id="A0AAD6IWM8"/>
<comment type="subcellular location">
    <subcellularLocation>
        <location evidence="1">Membrane</location>
        <topology evidence="1">Multi-pass membrane protein</topology>
    </subcellularLocation>
</comment>
<feature type="compositionally biased region" description="Basic and acidic residues" evidence="6">
    <location>
        <begin position="76"/>
        <end position="89"/>
    </location>
</feature>
<feature type="transmembrane region" description="Helical" evidence="7">
    <location>
        <begin position="176"/>
        <end position="202"/>
    </location>
</feature>
<feature type="transmembrane region" description="Helical" evidence="7">
    <location>
        <begin position="296"/>
        <end position="314"/>
    </location>
</feature>
<dbReference type="SUPFAM" id="SSF103473">
    <property type="entry name" value="MFS general substrate transporter"/>
    <property type="match status" value="1"/>
</dbReference>
<dbReference type="Proteomes" id="UP001221413">
    <property type="component" value="Unassembled WGS sequence"/>
</dbReference>
<comment type="caution">
    <text evidence="8">The sequence shown here is derived from an EMBL/GenBank/DDBJ whole genome shotgun (WGS) entry which is preliminary data.</text>
</comment>
<feature type="region of interest" description="Disordered" evidence="6">
    <location>
        <begin position="1"/>
        <end position="35"/>
    </location>
</feature>
<accession>A0AAD6IWM8</accession>
<dbReference type="PANTHER" id="PTHR11654">
    <property type="entry name" value="OLIGOPEPTIDE TRANSPORTER-RELATED"/>
    <property type="match status" value="1"/>
</dbReference>
<dbReference type="GO" id="GO:0022857">
    <property type="term" value="F:transmembrane transporter activity"/>
    <property type="evidence" value="ECO:0007669"/>
    <property type="project" value="InterPro"/>
</dbReference>
<feature type="transmembrane region" description="Helical" evidence="7">
    <location>
        <begin position="417"/>
        <end position="438"/>
    </location>
</feature>
<protein>
    <submittedName>
        <fullName evidence="8">Uncharacterized protein</fullName>
    </submittedName>
</protein>
<sequence length="625" mass="68669">MANPLSPAIDAVSDSSGPSETAESPNKPASMPERRLDPSSSLFLLFRRQPRLCTSPNQAEEPCSREKSPSAPHPKVIYDEREPTSEERETLRHVPEKVPLSAGIVAIVELCERFSFYGCQGLFQNYIQRPYKGTQGPGALGLGQRGATALGMFFQFWCYVTPLAGAVAADQYLGKYWTIVGCSIIYLIGLIILTVTSFGFSLQGGGGLGGFITAIILMGIGAGGIKVNVGPLIADQYTRKKMAVKRLRSGETVILSPALTIQRIYMMYYLTVHIGSLAVLGTSYMEKKLPLEFTSAYILCLSVFLAGLLCLVWGRKQYATRPTKSRVFTNLFRVIWIMIKNGHMDAPKPSWRRERAGGNDPLDYPWDDAFIEEVTRALVACKVLSFLPIFWTAYSQVSTNLVSQAGQMDSHGLPNDLMQVFDALTLMIFGLALQQIIYPCLQKMRIRLPAIARITLGFLSVSLAMGYAAIVQSRIYMSPPCYETPRCPASIVNGTAQGNKIHIALQAPTYFLTGISELLTSVTCAEYAYRVAPPSMRSFVQAVFLLTSAFGAAIVAALSRVTRDPQITWMYTGVGCATFITMFIFWACFRGLDEPEEASEVETPHDEDQSLSGESVGENPVARLV</sequence>
<keyword evidence="5 7" id="KW-0472">Membrane</keyword>
<evidence type="ECO:0000256" key="7">
    <source>
        <dbReference type="SAM" id="Phobius"/>
    </source>
</evidence>
<evidence type="ECO:0000256" key="5">
    <source>
        <dbReference type="ARBA" id="ARBA00023136"/>
    </source>
</evidence>
<evidence type="ECO:0000256" key="6">
    <source>
        <dbReference type="SAM" id="MobiDB-lite"/>
    </source>
</evidence>
<dbReference type="EMBL" id="JAQGDS010000006">
    <property type="protein sequence ID" value="KAJ6260023.1"/>
    <property type="molecule type" value="Genomic_DNA"/>
</dbReference>
<name>A0AAD6IWM8_DREDA</name>
<comment type="similarity">
    <text evidence="2">Belongs to the major facilitator superfamily. Proton-dependent oligopeptide transporter (POT/PTR) (TC 2.A.17) family.</text>
</comment>
<dbReference type="InterPro" id="IPR036259">
    <property type="entry name" value="MFS_trans_sf"/>
</dbReference>
<evidence type="ECO:0000256" key="2">
    <source>
        <dbReference type="ARBA" id="ARBA00005982"/>
    </source>
</evidence>
<feature type="transmembrane region" description="Helical" evidence="7">
    <location>
        <begin position="265"/>
        <end position="284"/>
    </location>
</feature>
<evidence type="ECO:0000256" key="3">
    <source>
        <dbReference type="ARBA" id="ARBA00022692"/>
    </source>
</evidence>
<feature type="transmembrane region" description="Helical" evidence="7">
    <location>
        <begin position="377"/>
        <end position="397"/>
    </location>
</feature>
<evidence type="ECO:0000256" key="1">
    <source>
        <dbReference type="ARBA" id="ARBA00004141"/>
    </source>
</evidence>
<dbReference type="GO" id="GO:0016020">
    <property type="term" value="C:membrane"/>
    <property type="evidence" value="ECO:0007669"/>
    <property type="project" value="UniProtKB-SubCell"/>
</dbReference>
<feature type="compositionally biased region" description="Polar residues" evidence="6">
    <location>
        <begin position="13"/>
        <end position="24"/>
    </location>
</feature>
<keyword evidence="3 7" id="KW-0812">Transmembrane</keyword>
<evidence type="ECO:0000256" key="4">
    <source>
        <dbReference type="ARBA" id="ARBA00022989"/>
    </source>
</evidence>
<evidence type="ECO:0000313" key="8">
    <source>
        <dbReference type="EMBL" id="KAJ6260023.1"/>
    </source>
</evidence>
<dbReference type="Gene3D" id="1.20.1250.20">
    <property type="entry name" value="MFS general substrate transporter like domains"/>
    <property type="match status" value="1"/>
</dbReference>
<dbReference type="Pfam" id="PF00854">
    <property type="entry name" value="PTR2"/>
    <property type="match status" value="1"/>
</dbReference>
<feature type="transmembrane region" description="Helical" evidence="7">
    <location>
        <begin position="570"/>
        <end position="592"/>
    </location>
</feature>
<reference evidence="8" key="1">
    <citation type="submission" date="2023-01" db="EMBL/GenBank/DDBJ databases">
        <title>The chitinases involved in constricting ring structure development in the nematode-trapping fungus Drechslerella dactyloides.</title>
        <authorList>
            <person name="Wang R."/>
            <person name="Zhang L."/>
            <person name="Tang P."/>
            <person name="Li S."/>
            <person name="Liang L."/>
        </authorList>
    </citation>
    <scope>NUCLEOTIDE SEQUENCE</scope>
    <source>
        <strain evidence="8">YMF1.00031</strain>
    </source>
</reference>
<feature type="transmembrane region" description="Helical" evidence="7">
    <location>
        <begin position="450"/>
        <end position="470"/>
    </location>
</feature>
<keyword evidence="4 7" id="KW-1133">Transmembrane helix</keyword>
<feature type="transmembrane region" description="Helical" evidence="7">
    <location>
        <begin position="149"/>
        <end position="169"/>
    </location>
</feature>
<feature type="transmembrane region" description="Helical" evidence="7">
    <location>
        <begin position="208"/>
        <end position="233"/>
    </location>
</feature>
<evidence type="ECO:0000313" key="9">
    <source>
        <dbReference type="Proteomes" id="UP001221413"/>
    </source>
</evidence>
<keyword evidence="9" id="KW-1185">Reference proteome</keyword>